<evidence type="ECO:0000256" key="1">
    <source>
        <dbReference type="SAM" id="Phobius"/>
    </source>
</evidence>
<name>A0ABP4BXG1_9ACTN</name>
<comment type="caution">
    <text evidence="2">The sequence shown here is derived from an EMBL/GenBank/DDBJ whole genome shotgun (WGS) entry which is preliminary data.</text>
</comment>
<keyword evidence="1" id="KW-0812">Transmembrane</keyword>
<evidence type="ECO:0008006" key="4">
    <source>
        <dbReference type="Google" id="ProtNLM"/>
    </source>
</evidence>
<keyword evidence="1" id="KW-0472">Membrane</keyword>
<protein>
    <recommendedName>
        <fullName evidence="4">DUF2207 domain-containing protein</fullName>
    </recommendedName>
</protein>
<evidence type="ECO:0000313" key="2">
    <source>
        <dbReference type="EMBL" id="GAA0955120.1"/>
    </source>
</evidence>
<feature type="transmembrane region" description="Helical" evidence="1">
    <location>
        <begin position="184"/>
        <end position="203"/>
    </location>
</feature>
<keyword evidence="3" id="KW-1185">Reference proteome</keyword>
<feature type="transmembrane region" description="Helical" evidence="1">
    <location>
        <begin position="223"/>
        <end position="247"/>
    </location>
</feature>
<accession>A0ABP4BXG1</accession>
<evidence type="ECO:0000313" key="3">
    <source>
        <dbReference type="Proteomes" id="UP001500665"/>
    </source>
</evidence>
<gene>
    <name evidence="2" type="ORF">GCM10009550_39410</name>
</gene>
<proteinExistence type="predicted"/>
<feature type="transmembrane region" description="Helical" evidence="1">
    <location>
        <begin position="156"/>
        <end position="177"/>
    </location>
</feature>
<dbReference type="Proteomes" id="UP001500665">
    <property type="component" value="Unassembled WGS sequence"/>
</dbReference>
<dbReference type="RefSeq" id="WP_344242322.1">
    <property type="nucleotide sequence ID" value="NZ_BAAAHH010000015.1"/>
</dbReference>
<keyword evidence="1" id="KW-1133">Transmembrane helix</keyword>
<reference evidence="3" key="1">
    <citation type="journal article" date="2019" name="Int. J. Syst. Evol. Microbiol.">
        <title>The Global Catalogue of Microorganisms (GCM) 10K type strain sequencing project: providing services to taxonomists for standard genome sequencing and annotation.</title>
        <authorList>
            <consortium name="The Broad Institute Genomics Platform"/>
            <consortium name="The Broad Institute Genome Sequencing Center for Infectious Disease"/>
            <person name="Wu L."/>
            <person name="Ma J."/>
        </authorList>
    </citation>
    <scope>NUCLEOTIDE SEQUENCE [LARGE SCALE GENOMIC DNA]</scope>
    <source>
        <strain evidence="3">JCM 10696</strain>
    </source>
</reference>
<organism evidence="2 3">
    <name type="scientific">Actinocorallia libanotica</name>
    <dbReference type="NCBI Taxonomy" id="46162"/>
    <lineage>
        <taxon>Bacteria</taxon>
        <taxon>Bacillati</taxon>
        <taxon>Actinomycetota</taxon>
        <taxon>Actinomycetes</taxon>
        <taxon>Streptosporangiales</taxon>
        <taxon>Thermomonosporaceae</taxon>
        <taxon>Actinocorallia</taxon>
    </lineage>
</organism>
<dbReference type="EMBL" id="BAAAHH010000015">
    <property type="protein sequence ID" value="GAA0955120.1"/>
    <property type="molecule type" value="Genomic_DNA"/>
</dbReference>
<sequence length="248" mass="28002">MVLVRELERWGAAARMLRAVLFAVVLAGGVMAVQYRVADHTSLARLHEDLREQRVEAIVYRYEVHNGYYRLDVRWSTGPFSWWQFNEGGGIEVPQMIEDAFPEEYDAPLQGRTFERDLRTAIGDQDIDVRAASKMSIRSSDLPGSWFLRWETPFGWFQALVAVSALAMFGVMLACGGHRYANRWAWTWLFLSSPLGVLAYLYLERRPFPPVLPARAKPPIGGLTGFFLAFPAAIAFTFATAGLAHLIT</sequence>